<reference evidence="1 2" key="1">
    <citation type="submission" date="2010-01" db="EMBL/GenBank/DDBJ databases">
        <authorList>
            <person name="Weinstock G."/>
            <person name="Sodergren E."/>
            <person name="Clifton S."/>
            <person name="Fulton L."/>
            <person name="Fulton B."/>
            <person name="Courtney L."/>
            <person name="Fronick C."/>
            <person name="Harrison M."/>
            <person name="Strong C."/>
            <person name="Farmer C."/>
            <person name="Delahaunty K."/>
            <person name="Markovic C."/>
            <person name="Hall O."/>
            <person name="Minx P."/>
            <person name="Tomlinson C."/>
            <person name="Mitreva M."/>
            <person name="Nelson J."/>
            <person name="Hou S."/>
            <person name="Wollam A."/>
            <person name="Pepin K.H."/>
            <person name="Johnson M."/>
            <person name="Bhonagiri V."/>
            <person name="Nash W.E."/>
            <person name="Warren W."/>
            <person name="Chinwalla A."/>
            <person name="Mardis E.R."/>
            <person name="Wilson R.K."/>
        </authorList>
    </citation>
    <scope>NUCLEOTIDE SEQUENCE [LARGE SCALE GENOMIC DNA]</scope>
    <source>
        <strain evidence="1 2">NJ9703</strain>
    </source>
</reference>
<dbReference type="AlphaFoldDB" id="A0A9W5MYB6"/>
<proteinExistence type="predicted"/>
<comment type="caution">
    <text evidence="1">The sequence shown here is derived from an EMBL/GenBank/DDBJ whole genome shotgun (WGS) entry which is preliminary data.</text>
</comment>
<evidence type="ECO:0000313" key="1">
    <source>
        <dbReference type="EMBL" id="EFC51217.1"/>
    </source>
</evidence>
<dbReference type="EMBL" id="ACEO02000013">
    <property type="protein sequence ID" value="EFC51217.1"/>
    <property type="molecule type" value="Genomic_DNA"/>
</dbReference>
<gene>
    <name evidence="1" type="ORF">NEISUBOT_05389</name>
</gene>
<dbReference type="Proteomes" id="UP000004621">
    <property type="component" value="Unassembled WGS sequence"/>
</dbReference>
<protein>
    <submittedName>
        <fullName evidence="1">Uncharacterized protein</fullName>
    </submittedName>
</protein>
<name>A0A9W5MYB6_NEISU</name>
<sequence length="46" mass="5281">MPFFFSDGLICLTDICIELLSTYRFKYRAIPCVLSVEPYAGRQATM</sequence>
<organism evidence="1 2">
    <name type="scientific">Neisseria subflava NJ9703</name>
    <dbReference type="NCBI Taxonomy" id="546268"/>
    <lineage>
        <taxon>Bacteria</taxon>
        <taxon>Pseudomonadati</taxon>
        <taxon>Pseudomonadota</taxon>
        <taxon>Betaproteobacteria</taxon>
        <taxon>Neisseriales</taxon>
        <taxon>Neisseriaceae</taxon>
        <taxon>Neisseria</taxon>
    </lineage>
</organism>
<accession>A0A9W5MYB6</accession>
<evidence type="ECO:0000313" key="2">
    <source>
        <dbReference type="Proteomes" id="UP000004621"/>
    </source>
</evidence>